<feature type="compositionally biased region" description="Basic and acidic residues" evidence="1">
    <location>
        <begin position="55"/>
        <end position="67"/>
    </location>
</feature>
<name>A0A0C3HTH8_OIDMZ</name>
<reference evidence="3" key="2">
    <citation type="submission" date="2015-01" db="EMBL/GenBank/DDBJ databases">
        <title>Evolutionary Origins and Diversification of the Mycorrhizal Mutualists.</title>
        <authorList>
            <consortium name="DOE Joint Genome Institute"/>
            <consortium name="Mycorrhizal Genomics Consortium"/>
            <person name="Kohler A."/>
            <person name="Kuo A."/>
            <person name="Nagy L.G."/>
            <person name="Floudas D."/>
            <person name="Copeland A."/>
            <person name="Barry K.W."/>
            <person name="Cichocki N."/>
            <person name="Veneault-Fourrey C."/>
            <person name="LaButti K."/>
            <person name="Lindquist E.A."/>
            <person name="Lipzen A."/>
            <person name="Lundell T."/>
            <person name="Morin E."/>
            <person name="Murat C."/>
            <person name="Riley R."/>
            <person name="Ohm R."/>
            <person name="Sun H."/>
            <person name="Tunlid A."/>
            <person name="Henrissat B."/>
            <person name="Grigoriev I.V."/>
            <person name="Hibbett D.S."/>
            <person name="Martin F."/>
        </authorList>
    </citation>
    <scope>NUCLEOTIDE SEQUENCE [LARGE SCALE GENOMIC DNA]</scope>
    <source>
        <strain evidence="3">Zn</strain>
    </source>
</reference>
<organism evidence="2 3">
    <name type="scientific">Oidiodendron maius (strain Zn)</name>
    <dbReference type="NCBI Taxonomy" id="913774"/>
    <lineage>
        <taxon>Eukaryota</taxon>
        <taxon>Fungi</taxon>
        <taxon>Dikarya</taxon>
        <taxon>Ascomycota</taxon>
        <taxon>Pezizomycotina</taxon>
        <taxon>Leotiomycetes</taxon>
        <taxon>Leotiomycetes incertae sedis</taxon>
        <taxon>Myxotrichaceae</taxon>
        <taxon>Oidiodendron</taxon>
    </lineage>
</organism>
<feature type="region of interest" description="Disordered" evidence="1">
    <location>
        <begin position="1"/>
        <end position="80"/>
    </location>
</feature>
<proteinExistence type="predicted"/>
<dbReference type="Proteomes" id="UP000054321">
    <property type="component" value="Unassembled WGS sequence"/>
</dbReference>
<evidence type="ECO:0000313" key="2">
    <source>
        <dbReference type="EMBL" id="KIN06310.1"/>
    </source>
</evidence>
<feature type="compositionally biased region" description="Pro residues" evidence="1">
    <location>
        <begin position="1"/>
        <end position="12"/>
    </location>
</feature>
<dbReference type="AlphaFoldDB" id="A0A0C3HTH8"/>
<dbReference type="EMBL" id="KN832871">
    <property type="protein sequence ID" value="KIN06310.1"/>
    <property type="molecule type" value="Genomic_DNA"/>
</dbReference>
<keyword evidence="3" id="KW-1185">Reference proteome</keyword>
<evidence type="ECO:0000313" key="3">
    <source>
        <dbReference type="Proteomes" id="UP000054321"/>
    </source>
</evidence>
<protein>
    <recommendedName>
        <fullName evidence="4">Riboflavin kinase</fullName>
    </recommendedName>
</protein>
<gene>
    <name evidence="2" type="ORF">OIDMADRAFT_24636</name>
</gene>
<evidence type="ECO:0008006" key="4">
    <source>
        <dbReference type="Google" id="ProtNLM"/>
    </source>
</evidence>
<sequence>MASPSLPQPPPYAEEESSPNIESRKPFRLNRKPVPGQVKVHIAAGDSEGISNNSHSEDAVYADDHKPPLPTRPELSVETTVTPRLESFASASTSTDLSSIRSVPVSNISSATSPASSKSSASLHIQNAYREARHFAGGLITHPFESTKHFTILRHSHGLVFYKGSSTSLAISIFADAPLPPDRTLWLQSKGWTGKTGMRAKALIGRNGSWLNVTPTIEVTTEQLDPSDERAWQRDITSFRKKAQPKIRENHALRETAVVRIPMEAEDGYFQIVLCMGDKKKVLCPSPVFRILSTSRSPSSIRGASLKSLPLELGVLALGTYASNTVGRVISPVTSTVQSSVEQYMPSWKTRQAAMTAYGMSGVEDKVNTTLNDSNGQYDQALQQSFTTASGDQVILEQGPEMPYPIRFFGRGQITPSTEVDQSSLPACTLSGVESNVLHRFYGHYFGWARRFEKSGTKTTDYPWHQVAISVLPLDLSQLTHVNVALTSKRTVTIRLITEETNIELDQIQFEILVMGFIRTDDPKLRANLTRGLQAGDEAAAEAAILSEVQDVSIIQSYLDHPSWSPQAISRPKGQAEKTNALEKAKMAYSNTRITAQNRIDRIPLHKLGIRAPTDSMRDKMVITNGFFVPRGKQFNDSIMN</sequence>
<evidence type="ECO:0000256" key="1">
    <source>
        <dbReference type="SAM" id="MobiDB-lite"/>
    </source>
</evidence>
<accession>A0A0C3HTH8</accession>
<dbReference type="HOGENOM" id="CLU_022880_0_0_1"/>
<reference evidence="2 3" key="1">
    <citation type="submission" date="2014-04" db="EMBL/GenBank/DDBJ databases">
        <authorList>
            <consortium name="DOE Joint Genome Institute"/>
            <person name="Kuo A."/>
            <person name="Martino E."/>
            <person name="Perotto S."/>
            <person name="Kohler A."/>
            <person name="Nagy L.G."/>
            <person name="Floudas D."/>
            <person name="Copeland A."/>
            <person name="Barry K.W."/>
            <person name="Cichocki N."/>
            <person name="Veneault-Fourrey C."/>
            <person name="LaButti K."/>
            <person name="Lindquist E.A."/>
            <person name="Lipzen A."/>
            <person name="Lundell T."/>
            <person name="Morin E."/>
            <person name="Murat C."/>
            <person name="Sun H."/>
            <person name="Tunlid A."/>
            <person name="Henrissat B."/>
            <person name="Grigoriev I.V."/>
            <person name="Hibbett D.S."/>
            <person name="Martin F."/>
            <person name="Nordberg H.P."/>
            <person name="Cantor M.N."/>
            <person name="Hua S.X."/>
        </authorList>
    </citation>
    <scope>NUCLEOTIDE SEQUENCE [LARGE SCALE GENOMIC DNA]</scope>
    <source>
        <strain evidence="2 3">Zn</strain>
    </source>
</reference>
<dbReference type="STRING" id="913774.A0A0C3HTH8"/>
<dbReference type="OrthoDB" id="276388at2759"/>
<dbReference type="InParanoid" id="A0A0C3HTH8"/>